<keyword evidence="11 13" id="KW-0472">Membrane</keyword>
<evidence type="ECO:0000256" key="4">
    <source>
        <dbReference type="ARBA" id="ARBA00022475"/>
    </source>
</evidence>
<keyword evidence="5" id="KW-0597">Phosphoprotein</keyword>
<dbReference type="SUPFAM" id="SSF55874">
    <property type="entry name" value="ATPase domain of HSP90 chaperone/DNA topoisomerase II/histidine kinase"/>
    <property type="match status" value="1"/>
</dbReference>
<evidence type="ECO:0000256" key="5">
    <source>
        <dbReference type="ARBA" id="ARBA00022553"/>
    </source>
</evidence>
<dbReference type="GO" id="GO:0004673">
    <property type="term" value="F:protein histidine kinase activity"/>
    <property type="evidence" value="ECO:0007669"/>
    <property type="project" value="UniProtKB-EC"/>
</dbReference>
<keyword evidence="10" id="KW-0902">Two-component regulatory system</keyword>
<name>A0A4R7ZC66_9FIRM</name>
<evidence type="ECO:0000313" key="16">
    <source>
        <dbReference type="Proteomes" id="UP000294743"/>
    </source>
</evidence>
<evidence type="ECO:0000256" key="7">
    <source>
        <dbReference type="ARBA" id="ARBA00022741"/>
    </source>
</evidence>
<dbReference type="PANTHER" id="PTHR45528">
    <property type="entry name" value="SENSOR HISTIDINE KINASE CPXA"/>
    <property type="match status" value="1"/>
</dbReference>
<keyword evidence="13" id="KW-1133">Transmembrane helix</keyword>
<keyword evidence="9" id="KW-0067">ATP-binding</keyword>
<feature type="domain" description="Histidine kinase" evidence="14">
    <location>
        <begin position="240"/>
        <end position="454"/>
    </location>
</feature>
<keyword evidence="7" id="KW-0547">Nucleotide-binding</keyword>
<evidence type="ECO:0000256" key="12">
    <source>
        <dbReference type="SAM" id="Coils"/>
    </source>
</evidence>
<evidence type="ECO:0000256" key="13">
    <source>
        <dbReference type="SAM" id="Phobius"/>
    </source>
</evidence>
<keyword evidence="8 15" id="KW-0418">Kinase</keyword>
<gene>
    <name evidence="15" type="ORF">EDD63_1653</name>
</gene>
<keyword evidence="12" id="KW-0175">Coiled coil</keyword>
<dbReference type="EMBL" id="SODD01000065">
    <property type="protein sequence ID" value="TDW08863.1"/>
    <property type="molecule type" value="Genomic_DNA"/>
</dbReference>
<comment type="catalytic activity">
    <reaction evidence="1">
        <text>ATP + protein L-histidine = ADP + protein N-phospho-L-histidine.</text>
        <dbReference type="EC" id="2.7.13.3"/>
    </reaction>
</comment>
<dbReference type="InterPro" id="IPR036890">
    <property type="entry name" value="HATPase_C_sf"/>
</dbReference>
<dbReference type="PROSITE" id="PS50109">
    <property type="entry name" value="HIS_KIN"/>
    <property type="match status" value="1"/>
</dbReference>
<comment type="subcellular location">
    <subcellularLocation>
        <location evidence="2">Cell membrane</location>
        <topology evidence="2">Multi-pass membrane protein</topology>
    </subcellularLocation>
</comment>
<dbReference type="AlphaFoldDB" id="A0A4R7ZC66"/>
<keyword evidence="16" id="KW-1185">Reference proteome</keyword>
<accession>A0A4R7ZC66</accession>
<dbReference type="GO" id="GO:0005524">
    <property type="term" value="F:ATP binding"/>
    <property type="evidence" value="ECO:0007669"/>
    <property type="project" value="UniProtKB-KW"/>
</dbReference>
<keyword evidence="6" id="KW-0808">Transferase</keyword>
<feature type="transmembrane region" description="Helical" evidence="13">
    <location>
        <begin position="141"/>
        <end position="162"/>
    </location>
</feature>
<evidence type="ECO:0000256" key="11">
    <source>
        <dbReference type="ARBA" id="ARBA00023136"/>
    </source>
</evidence>
<dbReference type="EC" id="2.7.13.3" evidence="3"/>
<evidence type="ECO:0000256" key="8">
    <source>
        <dbReference type="ARBA" id="ARBA00022777"/>
    </source>
</evidence>
<reference evidence="15 16" key="1">
    <citation type="submission" date="2019-03" db="EMBL/GenBank/DDBJ databases">
        <title>Genomic Encyclopedia of Type Strains, Phase IV (KMG-IV): sequencing the most valuable type-strain genomes for metagenomic binning, comparative biology and taxonomic classification.</title>
        <authorList>
            <person name="Goeker M."/>
        </authorList>
    </citation>
    <scope>NUCLEOTIDE SEQUENCE [LARGE SCALE GENOMIC DNA]</scope>
    <source>
        <strain evidence="15 16">DSM 28867</strain>
    </source>
</reference>
<organism evidence="15 16">
    <name type="scientific">Breznakia blatticola</name>
    <dbReference type="NCBI Taxonomy" id="1754012"/>
    <lineage>
        <taxon>Bacteria</taxon>
        <taxon>Bacillati</taxon>
        <taxon>Bacillota</taxon>
        <taxon>Erysipelotrichia</taxon>
        <taxon>Erysipelotrichales</taxon>
        <taxon>Erysipelotrichaceae</taxon>
        <taxon>Breznakia</taxon>
    </lineage>
</organism>
<protein>
    <recommendedName>
        <fullName evidence="3">histidine kinase</fullName>
        <ecNumber evidence="3">2.7.13.3</ecNumber>
    </recommendedName>
</protein>
<proteinExistence type="predicted"/>
<dbReference type="RefSeq" id="WP_134171368.1">
    <property type="nucleotide sequence ID" value="NZ_SODD01000065.1"/>
</dbReference>
<comment type="caution">
    <text evidence="15">The sequence shown here is derived from an EMBL/GenBank/DDBJ whole genome shotgun (WGS) entry which is preliminary data.</text>
</comment>
<evidence type="ECO:0000256" key="1">
    <source>
        <dbReference type="ARBA" id="ARBA00000085"/>
    </source>
</evidence>
<dbReference type="OrthoDB" id="1643019at2"/>
<dbReference type="InterPro" id="IPR050398">
    <property type="entry name" value="HssS/ArlS-like"/>
</dbReference>
<evidence type="ECO:0000256" key="9">
    <source>
        <dbReference type="ARBA" id="ARBA00022840"/>
    </source>
</evidence>
<feature type="transmembrane region" description="Helical" evidence="13">
    <location>
        <begin position="7"/>
        <end position="30"/>
    </location>
</feature>
<dbReference type="Proteomes" id="UP000294743">
    <property type="component" value="Unassembled WGS sequence"/>
</dbReference>
<evidence type="ECO:0000256" key="3">
    <source>
        <dbReference type="ARBA" id="ARBA00012438"/>
    </source>
</evidence>
<dbReference type="InterPro" id="IPR005467">
    <property type="entry name" value="His_kinase_dom"/>
</dbReference>
<dbReference type="Gene3D" id="3.30.565.10">
    <property type="entry name" value="Histidine kinase-like ATPase, C-terminal domain"/>
    <property type="match status" value="1"/>
</dbReference>
<evidence type="ECO:0000256" key="6">
    <source>
        <dbReference type="ARBA" id="ARBA00022679"/>
    </source>
</evidence>
<feature type="coiled-coil region" evidence="12">
    <location>
        <begin position="196"/>
        <end position="223"/>
    </location>
</feature>
<evidence type="ECO:0000259" key="14">
    <source>
        <dbReference type="PROSITE" id="PS50109"/>
    </source>
</evidence>
<evidence type="ECO:0000256" key="2">
    <source>
        <dbReference type="ARBA" id="ARBA00004651"/>
    </source>
</evidence>
<keyword evidence="4" id="KW-1003">Cell membrane</keyword>
<evidence type="ECO:0000256" key="10">
    <source>
        <dbReference type="ARBA" id="ARBA00023012"/>
    </source>
</evidence>
<dbReference type="GO" id="GO:0005886">
    <property type="term" value="C:plasma membrane"/>
    <property type="evidence" value="ECO:0007669"/>
    <property type="project" value="UniProtKB-SubCell"/>
</dbReference>
<sequence>MNNKHTLKIVTGVLIVGYVMCMGMFIYNFLNLEEVYRENELVYIQDAEKALEALFEQNPSDYTKQAEKVIKKYPMELVVRNEQNEVLYKSLPMNASSYMGYLNKDALLEEAEGFYEKDDENIIFWYGLYQMKGNENLESYLVNQSMILVGAFVFITIGIFVLGRNLLLPLKRVRDSVSKLETYDFENLGSSEDNVNRELEAFAKKLENNIHAVSRKHTILEQQLQLERERLNNTIIVSRSFIHDLKTPVHQLILENEYSMSNEQLTTKQIAKMNIELSEKLMKNVNEVLAIMKGNFYNVKAETTDVDFVAVVVDAIKLFSKTLESKQFSLNVSVPEKLVGNFNKSTVQLLIHNLMSNMMKYASAKSELSIYMEQKDTQLKLVFENISSQENIKRMKSSEQLFNAVEVDSGKEHVYSSGNGLFLIKDLTNLLSGTYELSIEGEKVMITILLPRHDAK</sequence>
<keyword evidence="13" id="KW-0812">Transmembrane</keyword>
<dbReference type="PANTHER" id="PTHR45528:SF1">
    <property type="entry name" value="SENSOR HISTIDINE KINASE CPXA"/>
    <property type="match status" value="1"/>
</dbReference>
<evidence type="ECO:0000313" key="15">
    <source>
        <dbReference type="EMBL" id="TDW08863.1"/>
    </source>
</evidence>
<dbReference type="GO" id="GO:0000160">
    <property type="term" value="P:phosphorelay signal transduction system"/>
    <property type="evidence" value="ECO:0007669"/>
    <property type="project" value="UniProtKB-KW"/>
</dbReference>